<dbReference type="EC" id="4.2.1.19" evidence="6"/>
<evidence type="ECO:0000313" key="7">
    <source>
        <dbReference type="EMBL" id="HHR40458.1"/>
    </source>
</evidence>
<name>A0A7C5Y8U8_CALS0</name>
<sequence>MTRTGKAFRETKETRIEAEVELDGTGLCDVSTGHRFLDHMINTLAKHSLVDIVVKATGDLRHHIVEDAAIVLGMAFDEALGDRTGIKRFGHAIVPMDESLALAAVDLVKRPKPFIDLKTRLEIIEDIPVTEIIHFLETFTTSLNATIHVEILKGVDDHHKTEAAFKALAQALKQAIQPEPRTKGPPSTKAIM</sequence>
<proteinExistence type="inferred from homology"/>
<dbReference type="CDD" id="cd07914">
    <property type="entry name" value="IGPD"/>
    <property type="match status" value="1"/>
</dbReference>
<comment type="similarity">
    <text evidence="6">Belongs to the imidazoleglycerol-phosphate dehydratase family.</text>
</comment>
<reference evidence="7" key="1">
    <citation type="journal article" date="2020" name="mSystems">
        <title>Genome- and Community-Level Interaction Insights into Carbon Utilization and Element Cycling Functions of Hydrothermarchaeota in Hydrothermal Sediment.</title>
        <authorList>
            <person name="Zhou Z."/>
            <person name="Liu Y."/>
            <person name="Xu W."/>
            <person name="Pan J."/>
            <person name="Luo Z.H."/>
            <person name="Li M."/>
        </authorList>
    </citation>
    <scope>NUCLEOTIDE SEQUENCE [LARGE SCALE GENOMIC DNA]</scope>
    <source>
        <strain evidence="7">SpSt-1084</strain>
    </source>
</reference>
<gene>
    <name evidence="6 7" type="primary">hisB</name>
    <name evidence="7" type="ORF">ENM42_01370</name>
</gene>
<organism evidence="7">
    <name type="scientific">Caldiarchaeum subterraneum</name>
    <dbReference type="NCBI Taxonomy" id="311458"/>
    <lineage>
        <taxon>Archaea</taxon>
        <taxon>Nitrososphaerota</taxon>
        <taxon>Candidatus Caldarchaeales</taxon>
        <taxon>Candidatus Caldarchaeaceae</taxon>
        <taxon>Candidatus Caldarchaeum</taxon>
    </lineage>
</organism>
<dbReference type="FunFam" id="3.30.230.40:FF:000001">
    <property type="entry name" value="Imidazoleglycerol-phosphate dehydratase HisB"/>
    <property type="match status" value="1"/>
</dbReference>
<comment type="catalytic activity">
    <reaction evidence="6">
        <text>D-erythro-1-(imidazol-4-yl)glycerol 3-phosphate = 3-(imidazol-4-yl)-2-oxopropyl phosphate + H2O</text>
        <dbReference type="Rhea" id="RHEA:11040"/>
        <dbReference type="ChEBI" id="CHEBI:15377"/>
        <dbReference type="ChEBI" id="CHEBI:57766"/>
        <dbReference type="ChEBI" id="CHEBI:58278"/>
        <dbReference type="EC" id="4.2.1.19"/>
    </reaction>
</comment>
<dbReference type="InterPro" id="IPR020565">
    <property type="entry name" value="ImidazoleglycerP_deHydtase_CS"/>
</dbReference>
<keyword evidence="3 6" id="KW-0028">Amino-acid biosynthesis</keyword>
<evidence type="ECO:0000256" key="6">
    <source>
        <dbReference type="HAMAP-Rule" id="MF_00076"/>
    </source>
</evidence>
<dbReference type="Gene3D" id="3.30.230.40">
    <property type="entry name" value="Imidazole glycerol phosphate dehydratase, domain 1"/>
    <property type="match status" value="2"/>
</dbReference>
<keyword evidence="6" id="KW-0963">Cytoplasm</keyword>
<dbReference type="InterPro" id="IPR000807">
    <property type="entry name" value="ImidazoleglycerolP_deHydtase"/>
</dbReference>
<dbReference type="PANTHER" id="PTHR23133:SF2">
    <property type="entry name" value="IMIDAZOLEGLYCEROL-PHOSPHATE DEHYDRATASE"/>
    <property type="match status" value="1"/>
</dbReference>
<dbReference type="UniPathway" id="UPA00031">
    <property type="reaction ID" value="UER00011"/>
</dbReference>
<dbReference type="SUPFAM" id="SSF54211">
    <property type="entry name" value="Ribosomal protein S5 domain 2-like"/>
    <property type="match status" value="2"/>
</dbReference>
<dbReference type="GO" id="GO:0004424">
    <property type="term" value="F:imidazoleglycerol-phosphate dehydratase activity"/>
    <property type="evidence" value="ECO:0007669"/>
    <property type="project" value="UniProtKB-UniRule"/>
</dbReference>
<keyword evidence="5 6" id="KW-0456">Lyase</keyword>
<dbReference type="InterPro" id="IPR038494">
    <property type="entry name" value="IGPD_sf"/>
</dbReference>
<dbReference type="PANTHER" id="PTHR23133">
    <property type="entry name" value="IMIDAZOLEGLYCEROL-PHOSPHATE DEHYDRATASE HIS7"/>
    <property type="match status" value="1"/>
</dbReference>
<dbReference type="EMBL" id="DRXS01000073">
    <property type="protein sequence ID" value="HHR40458.1"/>
    <property type="molecule type" value="Genomic_DNA"/>
</dbReference>
<dbReference type="AlphaFoldDB" id="A0A7C5Y8U8"/>
<keyword evidence="4 6" id="KW-0368">Histidine biosynthesis</keyword>
<comment type="caution">
    <text evidence="7">The sequence shown here is derived from an EMBL/GenBank/DDBJ whole genome shotgun (WGS) entry which is preliminary data.</text>
</comment>
<dbReference type="PROSITE" id="PS00955">
    <property type="entry name" value="IGP_DEHYDRATASE_2"/>
    <property type="match status" value="1"/>
</dbReference>
<dbReference type="Pfam" id="PF00475">
    <property type="entry name" value="IGPD"/>
    <property type="match status" value="1"/>
</dbReference>
<evidence type="ECO:0000256" key="3">
    <source>
        <dbReference type="ARBA" id="ARBA00022605"/>
    </source>
</evidence>
<comment type="subcellular location">
    <subcellularLocation>
        <location evidence="6">Cytoplasm</location>
    </subcellularLocation>
</comment>
<dbReference type="GO" id="GO:0000105">
    <property type="term" value="P:L-histidine biosynthetic process"/>
    <property type="evidence" value="ECO:0007669"/>
    <property type="project" value="UniProtKB-UniRule"/>
</dbReference>
<dbReference type="InterPro" id="IPR020568">
    <property type="entry name" value="Ribosomal_Su5_D2-typ_SF"/>
</dbReference>
<dbReference type="GO" id="GO:0005737">
    <property type="term" value="C:cytoplasm"/>
    <property type="evidence" value="ECO:0007669"/>
    <property type="project" value="UniProtKB-SubCell"/>
</dbReference>
<evidence type="ECO:0000256" key="2">
    <source>
        <dbReference type="ARBA" id="ARBA00016664"/>
    </source>
</evidence>
<evidence type="ECO:0000256" key="5">
    <source>
        <dbReference type="ARBA" id="ARBA00023239"/>
    </source>
</evidence>
<evidence type="ECO:0000256" key="1">
    <source>
        <dbReference type="ARBA" id="ARBA00005047"/>
    </source>
</evidence>
<accession>A0A7C5Y8U8</accession>
<dbReference type="NCBIfam" id="NF002114">
    <property type="entry name" value="PRK00951.2-4"/>
    <property type="match status" value="1"/>
</dbReference>
<protein>
    <recommendedName>
        <fullName evidence="2 6">Imidazoleglycerol-phosphate dehydratase</fullName>
        <shortName evidence="6">IGPD</shortName>
        <ecNumber evidence="6">4.2.1.19</ecNumber>
    </recommendedName>
</protein>
<dbReference type="HAMAP" id="MF_00076">
    <property type="entry name" value="HisB"/>
    <property type="match status" value="1"/>
</dbReference>
<dbReference type="FunFam" id="3.30.230.40:FF:000003">
    <property type="entry name" value="Imidazoleglycerol-phosphate dehydratase HisB"/>
    <property type="match status" value="1"/>
</dbReference>
<comment type="pathway">
    <text evidence="1 6">Amino-acid biosynthesis; L-histidine biosynthesis; L-histidine from 5-phospho-alpha-D-ribose 1-diphosphate: step 6/9.</text>
</comment>
<evidence type="ECO:0000256" key="4">
    <source>
        <dbReference type="ARBA" id="ARBA00023102"/>
    </source>
</evidence>